<dbReference type="PANTHER" id="PTHR38030">
    <property type="entry name" value="PROTOPORPHYRINOGEN IX DEHYDROGENASE [MENAQUINONE]"/>
    <property type="match status" value="1"/>
</dbReference>
<gene>
    <name evidence="7" type="primary">hemG</name>
    <name evidence="9" type="ORF">JT25_020255</name>
</gene>
<dbReference type="EMBL" id="CP014476">
    <property type="protein sequence ID" value="AMK78793.1"/>
    <property type="molecule type" value="Genomic_DNA"/>
</dbReference>
<keyword evidence="5" id="KW-0472">Membrane</keyword>
<dbReference type="Gene3D" id="3.40.50.360">
    <property type="match status" value="1"/>
</dbReference>
<dbReference type="GO" id="GO:0005886">
    <property type="term" value="C:plasma membrane"/>
    <property type="evidence" value="ECO:0007669"/>
    <property type="project" value="UniProtKB-SubCell"/>
</dbReference>
<dbReference type="GO" id="GO:0070819">
    <property type="term" value="F:menaquinone-dependent protoporphyrinogen oxidase activity"/>
    <property type="evidence" value="ECO:0007669"/>
    <property type="project" value="UniProtKB-UniRule"/>
</dbReference>
<comment type="cofactor">
    <cofactor evidence="7">
        <name>FMN</name>
        <dbReference type="ChEBI" id="CHEBI:58210"/>
    </cofactor>
    <text evidence="7">Binds 1 FMN non-covalently per subunit.</text>
</comment>
<reference evidence="9 10" key="1">
    <citation type="journal article" date="2015" name="Environ. Microbiol.">
        <title>Methane oxidation coupled to nitrate reduction under hypoxia by the Gammaproteobacterium Methylomonas denitrificans, sp. nov. type strain FJG1.</title>
        <authorList>
            <person name="Kits K.D."/>
            <person name="Klotz M.G."/>
            <person name="Stein L.Y."/>
        </authorList>
    </citation>
    <scope>NUCLEOTIDE SEQUENCE [LARGE SCALE GENOMIC DNA]</scope>
    <source>
        <strain evidence="9 10">FJG1</strain>
    </source>
</reference>
<dbReference type="HAMAP" id="MF_00853">
    <property type="entry name" value="HemG"/>
    <property type="match status" value="1"/>
</dbReference>
<evidence type="ECO:0000256" key="3">
    <source>
        <dbReference type="ARBA" id="ARBA00022741"/>
    </source>
</evidence>
<accession>A0A140E5W9</accession>
<evidence type="ECO:0000256" key="6">
    <source>
        <dbReference type="ARBA" id="ARBA00023244"/>
    </source>
</evidence>
<dbReference type="InterPro" id="IPR052200">
    <property type="entry name" value="Protoporphyrinogen_IX_DH"/>
</dbReference>
<evidence type="ECO:0000256" key="5">
    <source>
        <dbReference type="ARBA" id="ARBA00023136"/>
    </source>
</evidence>
<dbReference type="NCBIfam" id="NF008316">
    <property type="entry name" value="PRK11104.1"/>
    <property type="match status" value="1"/>
</dbReference>
<dbReference type="GO" id="GO:0004729">
    <property type="term" value="F:oxygen-dependent protoporphyrinogen oxidase activity"/>
    <property type="evidence" value="ECO:0007669"/>
    <property type="project" value="InterPro"/>
</dbReference>
<evidence type="ECO:0000313" key="10">
    <source>
        <dbReference type="Proteomes" id="UP000030512"/>
    </source>
</evidence>
<dbReference type="AlphaFoldDB" id="A0A140E5W9"/>
<dbReference type="RefSeq" id="WP_036273918.1">
    <property type="nucleotide sequence ID" value="NZ_CP014476.1"/>
</dbReference>
<comment type="pathway">
    <text evidence="7">Porphyrin-containing compound metabolism; protoporphyrin-IX biosynthesis; protoporphyrin-IX from protoporphyrinogen-IX: step 1/1.</text>
</comment>
<dbReference type="GO" id="GO:0006782">
    <property type="term" value="P:protoporphyrinogen IX biosynthetic process"/>
    <property type="evidence" value="ECO:0007669"/>
    <property type="project" value="UniProtKB-UniRule"/>
</dbReference>
<name>A0A140E5W9_9GAMM</name>
<keyword evidence="7" id="KW-1003">Cell membrane</keyword>
<dbReference type="EC" id="1.3.5.3" evidence="7"/>
<feature type="domain" description="Flavodoxin" evidence="8">
    <location>
        <begin position="5"/>
        <end position="152"/>
    </location>
</feature>
<evidence type="ECO:0000313" key="9">
    <source>
        <dbReference type="EMBL" id="AMK78793.1"/>
    </source>
</evidence>
<dbReference type="Pfam" id="PF12724">
    <property type="entry name" value="Flavodoxin_5"/>
    <property type="match status" value="1"/>
</dbReference>
<dbReference type="UniPathway" id="UPA00251">
    <property type="reaction ID" value="UER00324"/>
</dbReference>
<organism evidence="9 10">
    <name type="scientific">Methylomonas denitrificans</name>
    <dbReference type="NCBI Taxonomy" id="1538553"/>
    <lineage>
        <taxon>Bacteria</taxon>
        <taxon>Pseudomonadati</taxon>
        <taxon>Pseudomonadota</taxon>
        <taxon>Gammaproteobacteria</taxon>
        <taxon>Methylococcales</taxon>
        <taxon>Methylococcaceae</taxon>
        <taxon>Methylomonas</taxon>
    </lineage>
</organism>
<evidence type="ECO:0000256" key="2">
    <source>
        <dbReference type="ARBA" id="ARBA00022643"/>
    </source>
</evidence>
<comment type="subcellular location">
    <subcellularLocation>
        <location evidence="7">Cell membrane</location>
        <topology evidence="7">Peripheral membrane protein</topology>
    </subcellularLocation>
</comment>
<keyword evidence="10" id="KW-1185">Reference proteome</keyword>
<dbReference type="InterPro" id="IPR026816">
    <property type="entry name" value="Flavodoxin_dom"/>
</dbReference>
<dbReference type="InterPro" id="IPR044264">
    <property type="entry name" value="HemG"/>
</dbReference>
<comment type="similarity">
    <text evidence="7">Belongs to the HemG family.</text>
</comment>
<comment type="catalytic activity">
    <reaction evidence="7">
        <text>protoporphyrinogen IX + 3 a ubiquinone = protoporphyrin IX + 3 a ubiquinol</text>
        <dbReference type="Rhea" id="RHEA:63936"/>
        <dbReference type="Rhea" id="RHEA-COMP:9565"/>
        <dbReference type="Rhea" id="RHEA-COMP:9566"/>
        <dbReference type="ChEBI" id="CHEBI:16389"/>
        <dbReference type="ChEBI" id="CHEBI:17976"/>
        <dbReference type="ChEBI" id="CHEBI:57306"/>
        <dbReference type="ChEBI" id="CHEBI:57307"/>
    </reaction>
</comment>
<dbReference type="KEGG" id="mdn:JT25_020255"/>
<dbReference type="STRING" id="1538553.JT25_020255"/>
<evidence type="ECO:0000256" key="4">
    <source>
        <dbReference type="ARBA" id="ARBA00023002"/>
    </source>
</evidence>
<keyword evidence="1 7" id="KW-0285">Flavoprotein</keyword>
<dbReference type="Proteomes" id="UP000030512">
    <property type="component" value="Chromosome"/>
</dbReference>
<dbReference type="OrthoDB" id="9795729at2"/>
<keyword evidence="4 7" id="KW-0560">Oxidoreductase</keyword>
<protein>
    <recommendedName>
        <fullName evidence="7">Protoporphyrinogen IX dehydrogenase [quinone]</fullName>
        <ecNumber evidence="7">1.3.5.3</ecNumber>
    </recommendedName>
    <alternativeName>
        <fullName evidence="7">Protoporphyrinogen IX dehydrogenase [menaquinone]</fullName>
    </alternativeName>
    <alternativeName>
        <fullName evidence="7">Protoporphyrinogen IX dehydrogenase [ubiquinone]</fullName>
    </alternativeName>
    <alternativeName>
        <fullName evidence="7">Protoporphyrinogen oxidase</fullName>
        <shortName evidence="7">PPO</shortName>
    </alternativeName>
</protein>
<evidence type="ECO:0000256" key="1">
    <source>
        <dbReference type="ARBA" id="ARBA00022630"/>
    </source>
</evidence>
<keyword evidence="6 7" id="KW-0627">Porphyrin biosynthesis</keyword>
<evidence type="ECO:0000259" key="8">
    <source>
        <dbReference type="Pfam" id="PF12724"/>
    </source>
</evidence>
<sequence length="175" mass="19955">MAKILIVYSTTDGHTLSICQHLQQFIEQQEHLVTLVSIGDTPETALDGVDKIVVGGSIRYGNYQSQVYEWVRRNHVVLVNKPSAFFSVNLSARKPDKNRAETNPYIKKFLKKSAWQPCELAVFAGRIDYPNCSFLDRHIIRCIMWMTNGPTNPTTVAEFTDWESVNAFAQRICLM</sequence>
<comment type="catalytic activity">
    <reaction evidence="7">
        <text>protoporphyrinogen IX + 3 a quinone = protoporphyrin IX + 3 a quinol</text>
        <dbReference type="Rhea" id="RHEA:65032"/>
        <dbReference type="ChEBI" id="CHEBI:24646"/>
        <dbReference type="ChEBI" id="CHEBI:57306"/>
        <dbReference type="ChEBI" id="CHEBI:57307"/>
        <dbReference type="ChEBI" id="CHEBI:132124"/>
        <dbReference type="EC" id="1.3.5.3"/>
    </reaction>
</comment>
<evidence type="ECO:0000256" key="7">
    <source>
        <dbReference type="HAMAP-Rule" id="MF_00853"/>
    </source>
</evidence>
<comment type="catalytic activity">
    <reaction evidence="7">
        <text>protoporphyrinogen IX + 3 a menaquinone = protoporphyrin IX + 3 a menaquinol</text>
        <dbReference type="Rhea" id="RHEA:27409"/>
        <dbReference type="Rhea" id="RHEA-COMP:9537"/>
        <dbReference type="Rhea" id="RHEA-COMP:9539"/>
        <dbReference type="ChEBI" id="CHEBI:16374"/>
        <dbReference type="ChEBI" id="CHEBI:18151"/>
        <dbReference type="ChEBI" id="CHEBI:57306"/>
        <dbReference type="ChEBI" id="CHEBI:57307"/>
        <dbReference type="EC" id="1.3.5.3"/>
    </reaction>
</comment>
<dbReference type="GO" id="GO:0010181">
    <property type="term" value="F:FMN binding"/>
    <property type="evidence" value="ECO:0007669"/>
    <property type="project" value="UniProtKB-UniRule"/>
</dbReference>
<keyword evidence="3 7" id="KW-0547">Nucleotide-binding</keyword>
<comment type="function">
    <text evidence="7">Catalyzes the 6-electron oxidation of protoporphyrinogen IX to form protoporphyrin IX; under anaerobic conditions uses menaquinone as an electron acceptor, under aerobic conditions uses ubiquinone as an electron acceptor.</text>
</comment>
<keyword evidence="2 7" id="KW-0288">FMN</keyword>
<proteinExistence type="inferred from homology"/>
<dbReference type="SUPFAM" id="SSF52218">
    <property type="entry name" value="Flavoproteins"/>
    <property type="match status" value="1"/>
</dbReference>
<dbReference type="InterPro" id="IPR029039">
    <property type="entry name" value="Flavoprotein-like_sf"/>
</dbReference>
<dbReference type="PANTHER" id="PTHR38030:SF2">
    <property type="entry name" value="PROTOPORPHYRINOGEN IX DEHYDROGENASE [QUINONE]"/>
    <property type="match status" value="1"/>
</dbReference>